<accession>A9NM46</accession>
<name>A9NM46_PICSI</name>
<dbReference type="EMBL" id="EF082344">
    <property type="protein sequence ID" value="ABK21707.1"/>
    <property type="molecule type" value="mRNA"/>
</dbReference>
<dbReference type="AlphaFoldDB" id="A9NM46"/>
<reference evidence="1" key="1">
    <citation type="journal article" date="2008" name="BMC Genomics">
        <title>A conifer genomics resource of 200,000 spruce (Picea spp.) ESTs and 6,464 high-quality, sequence-finished full-length cDNAs for Sitka spruce (Picea sitchensis).</title>
        <authorList>
            <person name="Ralph S.G."/>
            <person name="Chun H.J."/>
            <person name="Kolosova N."/>
            <person name="Cooper D."/>
            <person name="Oddy C."/>
            <person name="Ritland C.E."/>
            <person name="Kirkpatrick R."/>
            <person name="Moore R."/>
            <person name="Barber S."/>
            <person name="Holt R.A."/>
            <person name="Jones S.J."/>
            <person name="Marra M.A."/>
            <person name="Douglas C.J."/>
            <person name="Ritland K."/>
            <person name="Bohlmann J."/>
        </authorList>
    </citation>
    <scope>NUCLEOTIDE SEQUENCE</scope>
    <source>
        <tissue evidence="1">Green portion of the leader tissue</tissue>
    </source>
</reference>
<sequence>MLCPRNQSMKQRRRGMVQLFLMLWQLSLLRFSQMWK</sequence>
<organism evidence="1">
    <name type="scientific">Picea sitchensis</name>
    <name type="common">Sitka spruce</name>
    <name type="synonym">Pinus sitchensis</name>
    <dbReference type="NCBI Taxonomy" id="3332"/>
    <lineage>
        <taxon>Eukaryota</taxon>
        <taxon>Viridiplantae</taxon>
        <taxon>Streptophyta</taxon>
        <taxon>Embryophyta</taxon>
        <taxon>Tracheophyta</taxon>
        <taxon>Spermatophyta</taxon>
        <taxon>Pinopsida</taxon>
        <taxon>Pinidae</taxon>
        <taxon>Conifers I</taxon>
        <taxon>Pinales</taxon>
        <taxon>Pinaceae</taxon>
        <taxon>Picea</taxon>
    </lineage>
</organism>
<protein>
    <submittedName>
        <fullName evidence="1">Uncharacterized protein</fullName>
    </submittedName>
</protein>
<proteinExistence type="evidence at transcript level"/>
<evidence type="ECO:0000313" key="1">
    <source>
        <dbReference type="EMBL" id="ABK21707.1"/>
    </source>
</evidence>